<reference evidence="3 4" key="1">
    <citation type="submission" date="2018-04" db="EMBL/GenBank/DDBJ databases">
        <authorList>
            <person name="Huttner S."/>
            <person name="Dainat J."/>
        </authorList>
    </citation>
    <scope>NUCLEOTIDE SEQUENCE [LARGE SCALE GENOMIC DNA]</scope>
</reference>
<dbReference type="EMBL" id="OUUZ01000001">
    <property type="protein sequence ID" value="SPQ18676.1"/>
    <property type="molecule type" value="Genomic_DNA"/>
</dbReference>
<proteinExistence type="predicted"/>
<dbReference type="SUPFAM" id="SSF46609">
    <property type="entry name" value="Fe,Mn superoxide dismutase (SOD), N-terminal domain"/>
    <property type="match status" value="1"/>
</dbReference>
<dbReference type="SUPFAM" id="SSF54719">
    <property type="entry name" value="Fe,Mn superoxide dismutase (SOD), C-terminal domain"/>
    <property type="match status" value="1"/>
</dbReference>
<dbReference type="InterPro" id="IPR036324">
    <property type="entry name" value="Mn/Fe_SOD_N_sf"/>
</dbReference>
<dbReference type="InterPro" id="IPR019832">
    <property type="entry name" value="Mn/Fe_SOD_C"/>
</dbReference>
<name>A0A446B842_9PEZI</name>
<dbReference type="PANTHER" id="PTHR43595:SF2">
    <property type="entry name" value="SMALL RIBOSOMAL SUBUNIT PROTEIN MS42"/>
    <property type="match status" value="1"/>
</dbReference>
<evidence type="ECO:0000313" key="3">
    <source>
        <dbReference type="EMBL" id="SPQ18676.1"/>
    </source>
</evidence>
<evidence type="ECO:0000256" key="1">
    <source>
        <dbReference type="ARBA" id="ARBA00037226"/>
    </source>
</evidence>
<dbReference type="GO" id="GO:0004784">
    <property type="term" value="F:superoxide dismutase activity"/>
    <property type="evidence" value="ECO:0007669"/>
    <property type="project" value="InterPro"/>
</dbReference>
<gene>
    <name evidence="3" type="ORF">TT172_LOCUS1095</name>
</gene>
<organism evidence="3 4">
    <name type="scientific">Thermothielavioides terrestris</name>
    <dbReference type="NCBI Taxonomy" id="2587410"/>
    <lineage>
        <taxon>Eukaryota</taxon>
        <taxon>Fungi</taxon>
        <taxon>Dikarya</taxon>
        <taxon>Ascomycota</taxon>
        <taxon>Pezizomycotina</taxon>
        <taxon>Sordariomycetes</taxon>
        <taxon>Sordariomycetidae</taxon>
        <taxon>Sordariales</taxon>
        <taxon>Chaetomiaceae</taxon>
        <taxon>Thermothielavioides</taxon>
    </lineage>
</organism>
<dbReference type="Gene3D" id="3.55.40.20">
    <property type="entry name" value="Iron/manganese superoxide dismutase, C-terminal domain"/>
    <property type="match status" value="1"/>
</dbReference>
<sequence length="342" mass="37867">MIRPRLRIPLRPRLVAAPAQASSFLPMACCRARSLHALAPLDYNMKNEASQHGIADFLSPTAFNIAWTQYQTHLLDKLNALTAGMCLHDERLHLSKAGNRKKTEWESRHVKDIVLGTARDPNHAPTFNYASMIHNNHFFFKHLSPKPVKMPEVLRGHLEKSFGSIETLRREMIFTAASMFGPGFVWLVKTSQPGLPVAFRVLATYAAGSPYPAAHWRRQSVDMNTAVGATTDAGIEAGKTYLENTAYGAGKKIGNPATERLNFAPGGTDLVPVLCLNTWEHVWLWDYGFGAGQAGGGKLEYAERWWNLIDWERVQKEADIQRLEMSSNTSTPVSSLAAAGAA</sequence>
<feature type="domain" description="Manganese/iron superoxide dismutase C-terminal" evidence="2">
    <location>
        <begin position="270"/>
        <end position="316"/>
    </location>
</feature>
<dbReference type="AlphaFoldDB" id="A0A446B842"/>
<dbReference type="GO" id="GO:0005737">
    <property type="term" value="C:cytoplasm"/>
    <property type="evidence" value="ECO:0007669"/>
    <property type="project" value="TreeGrafter"/>
</dbReference>
<evidence type="ECO:0000259" key="2">
    <source>
        <dbReference type="Pfam" id="PF02777"/>
    </source>
</evidence>
<dbReference type="GO" id="GO:0046872">
    <property type="term" value="F:metal ion binding"/>
    <property type="evidence" value="ECO:0007669"/>
    <property type="project" value="InterPro"/>
</dbReference>
<evidence type="ECO:0000313" key="4">
    <source>
        <dbReference type="Proteomes" id="UP000289323"/>
    </source>
</evidence>
<dbReference type="Pfam" id="PF02777">
    <property type="entry name" value="Sod_Fe_C"/>
    <property type="match status" value="2"/>
</dbReference>
<feature type="domain" description="Manganese/iron superoxide dismutase C-terminal" evidence="2">
    <location>
        <begin position="154"/>
        <end position="193"/>
    </location>
</feature>
<accession>A0A446B842</accession>
<dbReference type="InterPro" id="IPR036314">
    <property type="entry name" value="SOD_C_sf"/>
</dbReference>
<dbReference type="Proteomes" id="UP000289323">
    <property type="component" value="Unassembled WGS sequence"/>
</dbReference>
<protein>
    <submittedName>
        <fullName evidence="3">2a9a6e21-5db4-4994-a052-48c19aa208a4</fullName>
    </submittedName>
</protein>
<dbReference type="PANTHER" id="PTHR43595">
    <property type="entry name" value="37S RIBOSOMAL PROTEIN S26, MITOCHONDRIAL"/>
    <property type="match status" value="1"/>
</dbReference>
<comment type="function">
    <text evidence="1">Component of the mitochondrial ribosome (mitoribosome), a dedicated translation machinery responsible for the synthesis of mitochondrial genome-encoded proteins, including at least some of the essential transmembrane subunits of the mitochondrial respiratory chain. The mitoribosomes are attached to the mitochondrial inner membrane and translation products are cotranslationally integrated into the membrane.</text>
</comment>